<proteinExistence type="inferred from homology"/>
<evidence type="ECO:0008006" key="10">
    <source>
        <dbReference type="Google" id="ProtNLM"/>
    </source>
</evidence>
<organism evidence="8 9">
    <name type="scientific">Mycolicibacterium gadium</name>
    <name type="common">Mycobacterium gadium</name>
    <dbReference type="NCBI Taxonomy" id="1794"/>
    <lineage>
        <taxon>Bacteria</taxon>
        <taxon>Bacillati</taxon>
        <taxon>Actinomycetota</taxon>
        <taxon>Actinomycetes</taxon>
        <taxon>Mycobacteriales</taxon>
        <taxon>Mycobacteriaceae</taxon>
        <taxon>Mycolicibacterium</taxon>
    </lineage>
</organism>
<comment type="pathway">
    <text evidence="2">Isoprenoid biosynthesis.</text>
</comment>
<reference evidence="8 9" key="1">
    <citation type="journal article" date="2019" name="Emerg. Microbes Infect.">
        <title>Comprehensive subspecies identification of 175 nontuberculous mycobacteria species based on 7547 genomic profiles.</title>
        <authorList>
            <person name="Matsumoto Y."/>
            <person name="Kinjo T."/>
            <person name="Motooka D."/>
            <person name="Nabeya D."/>
            <person name="Jung N."/>
            <person name="Uechi K."/>
            <person name="Horii T."/>
            <person name="Iida T."/>
            <person name="Fujita J."/>
            <person name="Nakamura S."/>
        </authorList>
    </citation>
    <scope>NUCLEOTIDE SEQUENCE [LARGE SCALE GENOMIC DNA]</scope>
    <source>
        <strain evidence="8 9">JCM 12688</strain>
    </source>
</reference>
<dbReference type="GO" id="GO:0004659">
    <property type="term" value="F:prenyltransferase activity"/>
    <property type="evidence" value="ECO:0007669"/>
    <property type="project" value="InterPro"/>
</dbReference>
<dbReference type="GO" id="GO:0046872">
    <property type="term" value="F:metal ion binding"/>
    <property type="evidence" value="ECO:0007669"/>
    <property type="project" value="UniProtKB-KW"/>
</dbReference>
<accession>A0A7I7WL99</accession>
<protein>
    <recommendedName>
        <fullName evidence="10">Phosphoesterase</fullName>
    </recommendedName>
</protein>
<evidence type="ECO:0000256" key="1">
    <source>
        <dbReference type="ARBA" id="ARBA00001946"/>
    </source>
</evidence>
<dbReference type="PANTHER" id="PTHR12001">
    <property type="entry name" value="GERANYLGERANYL PYROPHOSPHATE SYNTHASE"/>
    <property type="match status" value="1"/>
</dbReference>
<name>A0A7I7WL99_MYCGU</name>
<gene>
    <name evidence="8" type="ORF">MGAD_27090</name>
</gene>
<dbReference type="PANTHER" id="PTHR12001:SF85">
    <property type="entry name" value="SHORT CHAIN ISOPRENYL DIPHOSPHATE SYNTHASE"/>
    <property type="match status" value="1"/>
</dbReference>
<dbReference type="SFLD" id="SFLDS00005">
    <property type="entry name" value="Isoprenoid_Synthase_Type_I"/>
    <property type="match status" value="1"/>
</dbReference>
<evidence type="ECO:0000256" key="7">
    <source>
        <dbReference type="RuleBase" id="RU004466"/>
    </source>
</evidence>
<dbReference type="CDD" id="cd00685">
    <property type="entry name" value="Trans_IPPS_HT"/>
    <property type="match status" value="1"/>
</dbReference>
<comment type="cofactor">
    <cofactor evidence="1">
        <name>Mg(2+)</name>
        <dbReference type="ChEBI" id="CHEBI:18420"/>
    </cofactor>
</comment>
<dbReference type="GO" id="GO:0008299">
    <property type="term" value="P:isoprenoid biosynthetic process"/>
    <property type="evidence" value="ECO:0007669"/>
    <property type="project" value="InterPro"/>
</dbReference>
<dbReference type="PROSITE" id="PS00723">
    <property type="entry name" value="POLYPRENYL_SYNTHASE_1"/>
    <property type="match status" value="1"/>
</dbReference>
<evidence type="ECO:0000256" key="5">
    <source>
        <dbReference type="ARBA" id="ARBA00022723"/>
    </source>
</evidence>
<dbReference type="Proteomes" id="UP000466187">
    <property type="component" value="Chromosome"/>
</dbReference>
<keyword evidence="5" id="KW-0479">Metal-binding</keyword>
<dbReference type="Gene3D" id="1.10.600.10">
    <property type="entry name" value="Farnesyl Diphosphate Synthase"/>
    <property type="match status" value="1"/>
</dbReference>
<dbReference type="SUPFAM" id="SSF48576">
    <property type="entry name" value="Terpenoid synthases"/>
    <property type="match status" value="1"/>
</dbReference>
<dbReference type="InterPro" id="IPR008949">
    <property type="entry name" value="Isoprenoid_synthase_dom_sf"/>
</dbReference>
<dbReference type="InterPro" id="IPR033749">
    <property type="entry name" value="Polyprenyl_synt_CS"/>
</dbReference>
<evidence type="ECO:0000256" key="3">
    <source>
        <dbReference type="ARBA" id="ARBA00006706"/>
    </source>
</evidence>
<keyword evidence="6" id="KW-0460">Magnesium</keyword>
<evidence type="ECO:0000313" key="9">
    <source>
        <dbReference type="Proteomes" id="UP000466187"/>
    </source>
</evidence>
<sequence length="402" mass="44115">MPTASLRSTSPSRRGGSAITTACNPLDEYLALCKESCDREIERLYGPGAHGTNGLHDLILDYPMRGGKALRPALSIATCLGIGGHLEAVLPTAATLELYHNAFLIHDDIEDESWWRRGKPTLHVDHGVPIAVNVGDAMLSLSLQPLLDNVERVGLGPALRILRAVAKMTRLTVDGQALELEWIRSNTWRLDDADYLKMVELKTSWYSFITPLQAGAIAAGATPEMVAPLESLGRHLGAAFQITDDLLNLRGDPQEYGKEIGGDLWEGKRTLMLLHALRSAEPSDQARAVTILAKRRPGSDGELEFTELLDRLTAHGQLSASGRAEIETHLQGQRRAEAKSLNEIQWLHDLMHQVGSLKHARDVAAGHARKASTALAGLDWLPHSRHRDMLADLVDYVHGRTR</sequence>
<evidence type="ECO:0000256" key="2">
    <source>
        <dbReference type="ARBA" id="ARBA00005128"/>
    </source>
</evidence>
<keyword evidence="4 7" id="KW-0808">Transferase</keyword>
<evidence type="ECO:0000313" key="8">
    <source>
        <dbReference type="EMBL" id="BBZ18374.1"/>
    </source>
</evidence>
<dbReference type="RefSeq" id="WP_163686944.1">
    <property type="nucleotide sequence ID" value="NZ_AP022608.1"/>
</dbReference>
<dbReference type="KEGG" id="mgad:MGAD_27090"/>
<dbReference type="PROSITE" id="PS00444">
    <property type="entry name" value="POLYPRENYL_SYNTHASE_2"/>
    <property type="match status" value="1"/>
</dbReference>
<dbReference type="AlphaFoldDB" id="A0A7I7WL99"/>
<comment type="similarity">
    <text evidence="3 7">Belongs to the FPP/GGPP synthase family.</text>
</comment>
<dbReference type="SFLD" id="SFLDG01017">
    <property type="entry name" value="Polyprenyl_Transferase_Like"/>
    <property type="match status" value="1"/>
</dbReference>
<evidence type="ECO:0000256" key="4">
    <source>
        <dbReference type="ARBA" id="ARBA00022679"/>
    </source>
</evidence>
<evidence type="ECO:0000256" key="6">
    <source>
        <dbReference type="ARBA" id="ARBA00022842"/>
    </source>
</evidence>
<dbReference type="Pfam" id="PF00348">
    <property type="entry name" value="polyprenyl_synt"/>
    <property type="match status" value="1"/>
</dbReference>
<dbReference type="InterPro" id="IPR000092">
    <property type="entry name" value="Polyprenyl_synt"/>
</dbReference>
<dbReference type="EMBL" id="AP022608">
    <property type="protein sequence ID" value="BBZ18374.1"/>
    <property type="molecule type" value="Genomic_DNA"/>
</dbReference>